<dbReference type="PANTHER" id="PTHR31513">
    <property type="entry name" value="EPHRIN TYPE-B RECEPTOR"/>
    <property type="match status" value="1"/>
</dbReference>
<dbReference type="InterPro" id="IPR047187">
    <property type="entry name" value="SF1_C_Upf1"/>
</dbReference>
<dbReference type="InterPro" id="IPR041679">
    <property type="entry name" value="DNA2/NAM7-like_C"/>
</dbReference>
<dbReference type="Gene3D" id="3.40.50.300">
    <property type="entry name" value="P-loop containing nucleotide triphosphate hydrolases"/>
    <property type="match status" value="1"/>
</dbReference>
<name>A0ABQ8BZH3_BRANA</name>
<evidence type="ECO:0000259" key="1">
    <source>
        <dbReference type="Pfam" id="PF13087"/>
    </source>
</evidence>
<dbReference type="Proteomes" id="UP000824890">
    <property type="component" value="Unassembled WGS sequence"/>
</dbReference>
<dbReference type="PANTHER" id="PTHR31513:SF13">
    <property type="entry name" value="DNA2_NAM7 HELICASE-LIKE C-TERMINAL DOMAIN-CONTAINING PROTEIN"/>
    <property type="match status" value="1"/>
</dbReference>
<organism evidence="2 3">
    <name type="scientific">Brassica napus</name>
    <name type="common">Rape</name>
    <dbReference type="NCBI Taxonomy" id="3708"/>
    <lineage>
        <taxon>Eukaryota</taxon>
        <taxon>Viridiplantae</taxon>
        <taxon>Streptophyta</taxon>
        <taxon>Embryophyta</taxon>
        <taxon>Tracheophyta</taxon>
        <taxon>Spermatophyta</taxon>
        <taxon>Magnoliopsida</taxon>
        <taxon>eudicotyledons</taxon>
        <taxon>Gunneridae</taxon>
        <taxon>Pentapetalae</taxon>
        <taxon>rosids</taxon>
        <taxon>malvids</taxon>
        <taxon>Brassicales</taxon>
        <taxon>Brassicaceae</taxon>
        <taxon>Brassiceae</taxon>
        <taxon>Brassica</taxon>
    </lineage>
</organism>
<dbReference type="EMBL" id="JAGKQM010000009">
    <property type="protein sequence ID" value="KAH0910205.1"/>
    <property type="molecule type" value="Genomic_DNA"/>
</dbReference>
<evidence type="ECO:0000313" key="3">
    <source>
        <dbReference type="Proteomes" id="UP000824890"/>
    </source>
</evidence>
<dbReference type="SUPFAM" id="SSF52540">
    <property type="entry name" value="P-loop containing nucleoside triphosphate hydrolases"/>
    <property type="match status" value="1"/>
</dbReference>
<dbReference type="CDD" id="cd18808">
    <property type="entry name" value="SF1_C_Upf1"/>
    <property type="match status" value="1"/>
</dbReference>
<dbReference type="InterPro" id="IPR027417">
    <property type="entry name" value="P-loop_NTPase"/>
</dbReference>
<proteinExistence type="predicted"/>
<feature type="domain" description="DNA2/NAM7 helicase-like C-terminal" evidence="1">
    <location>
        <begin position="17"/>
        <end position="176"/>
    </location>
</feature>
<dbReference type="Pfam" id="PF13087">
    <property type="entry name" value="AAA_12"/>
    <property type="match status" value="1"/>
</dbReference>
<accession>A0ABQ8BZH3</accession>
<protein>
    <recommendedName>
        <fullName evidence="1">DNA2/NAM7 helicase-like C-terminal domain-containing protein</fullName>
    </recommendedName>
</protein>
<gene>
    <name evidence="2" type="ORF">HID58_033526</name>
</gene>
<sequence>NSKEQQEDMRLLTPNRTVQYRMHPALSEFPSNSFYEGTLCNGVTIIERQGTKFPWPVPNQPMFFYVQLGKEEISASGTSYLNRTEAANVEKLVTAFLNSVVVPSQVSVLGFSLVITHYVGQRGCIVNYMARNGSLLQQLYKEIEVSSVDAFQGREKDYIILSCVRSNEHQEYGCLVEGPLNNLKESMVQFQSPRKGGYAVDYATQGARGAFPGNFMDQNSQGGYSRFSGSNDFMSQVCFSKSLTRLLLLVAEEESLAEIETCVRLILDSLVVMLELVLWCVLLLLTPCLSLPHSTVALPRNFTSVTCQDLGGVGSLNTTCTLNSNHRFDSDTYVYGTGNLIILSHVLVDCLVKGCTIAFNVSGTIHVSQSARILAGSVVLSAINLTMESNSSIYTTALAGPPPSQTSGTPVGGDGAGGGYGGRGASCVKSNVSAYWGGDVYSWSSLDDPWSYGSEGGAKLNAGGKGGGRVRVILEDTMLLNGSVSAEGGDGGEEGGGGSGGSICIRAVKLKGYGKISASGGKGWGGGGGGRISLDCYSIQEDVRVLVHGGASIGCPKNAGAAGTYFNAELSSLRVGNDNMTTETETPLLDFPTRPPWSNIYVDNHAKVLVPLLWTRMQIRGQISLYRGSSIVFGLSNFPDSEFELVAEELLMSNSVIKAGYCS</sequence>
<evidence type="ECO:0000313" key="2">
    <source>
        <dbReference type="EMBL" id="KAH0910205.1"/>
    </source>
</evidence>
<feature type="non-terminal residue" evidence="2">
    <location>
        <position position="1"/>
    </location>
</feature>
<reference evidence="2 3" key="1">
    <citation type="submission" date="2021-05" db="EMBL/GenBank/DDBJ databases">
        <title>Genome Assembly of Synthetic Allotetraploid Brassica napus Reveals Homoeologous Exchanges between Subgenomes.</title>
        <authorList>
            <person name="Davis J.T."/>
        </authorList>
    </citation>
    <scope>NUCLEOTIDE SEQUENCE [LARGE SCALE GENOMIC DNA]</scope>
    <source>
        <strain evidence="3">cv. Da-Ae</strain>
        <tissue evidence="2">Seedling</tissue>
    </source>
</reference>
<keyword evidence="3" id="KW-1185">Reference proteome</keyword>
<comment type="caution">
    <text evidence="2">The sequence shown here is derived from an EMBL/GenBank/DDBJ whole genome shotgun (WGS) entry which is preliminary data.</text>
</comment>